<dbReference type="AlphaFoldDB" id="A0A448YGH8"/>
<evidence type="ECO:0000256" key="2">
    <source>
        <dbReference type="ARBA" id="ARBA00008320"/>
    </source>
</evidence>
<dbReference type="GO" id="GO:0005634">
    <property type="term" value="C:nucleus"/>
    <property type="evidence" value="ECO:0007669"/>
    <property type="project" value="UniProtKB-SubCell"/>
</dbReference>
<feature type="compositionally biased region" description="Acidic residues" evidence="7">
    <location>
        <begin position="457"/>
        <end position="466"/>
    </location>
</feature>
<dbReference type="InterPro" id="IPR017423">
    <property type="entry name" value="TRM6"/>
</dbReference>
<keyword evidence="9" id="KW-1185">Reference proteome</keyword>
<evidence type="ECO:0000256" key="5">
    <source>
        <dbReference type="ARBA" id="ARBA00023242"/>
    </source>
</evidence>
<evidence type="ECO:0000256" key="3">
    <source>
        <dbReference type="ARBA" id="ARBA00021704"/>
    </source>
</evidence>
<dbReference type="InParanoid" id="A0A448YGH8"/>
<feature type="compositionally biased region" description="Basic and acidic residues" evidence="7">
    <location>
        <begin position="95"/>
        <end position="107"/>
    </location>
</feature>
<dbReference type="STRING" id="13370.A0A448YGH8"/>
<name>A0A448YGH8_BRENA</name>
<proteinExistence type="inferred from homology"/>
<comment type="subcellular location">
    <subcellularLocation>
        <location evidence="1 6">Nucleus</location>
    </subcellularLocation>
</comment>
<organism evidence="8 9">
    <name type="scientific">Brettanomyces naardenensis</name>
    <name type="common">Yeast</name>
    <dbReference type="NCBI Taxonomy" id="13370"/>
    <lineage>
        <taxon>Eukaryota</taxon>
        <taxon>Fungi</taxon>
        <taxon>Dikarya</taxon>
        <taxon>Ascomycota</taxon>
        <taxon>Saccharomycotina</taxon>
        <taxon>Pichiomycetes</taxon>
        <taxon>Pichiales</taxon>
        <taxon>Pichiaceae</taxon>
        <taxon>Brettanomyces</taxon>
    </lineage>
</organism>
<dbReference type="Pfam" id="PF04189">
    <property type="entry name" value="Gcd10p"/>
    <property type="match status" value="1"/>
</dbReference>
<feature type="region of interest" description="Disordered" evidence="7">
    <location>
        <begin position="421"/>
        <end position="466"/>
    </location>
</feature>
<dbReference type="Proteomes" id="UP000290900">
    <property type="component" value="Unassembled WGS sequence"/>
</dbReference>
<reference evidence="8 9" key="1">
    <citation type="submission" date="2018-12" db="EMBL/GenBank/DDBJ databases">
        <authorList>
            <person name="Tiukova I."/>
            <person name="Dainat J."/>
        </authorList>
    </citation>
    <scope>NUCLEOTIDE SEQUENCE [LARGE SCALE GENOMIC DNA]</scope>
</reference>
<feature type="region of interest" description="Disordered" evidence="7">
    <location>
        <begin position="75"/>
        <end position="107"/>
    </location>
</feature>
<evidence type="ECO:0000313" key="9">
    <source>
        <dbReference type="Proteomes" id="UP000290900"/>
    </source>
</evidence>
<dbReference type="FunCoup" id="A0A448YGH8">
    <property type="interactions" value="967"/>
</dbReference>
<keyword evidence="4 6" id="KW-0819">tRNA processing</keyword>
<dbReference type="Gene3D" id="3.10.330.20">
    <property type="match status" value="1"/>
</dbReference>
<dbReference type="PIRSF" id="PIRSF038170">
    <property type="entry name" value="tRNA_m1A_mtfrase"/>
    <property type="match status" value="1"/>
</dbReference>
<dbReference type="EMBL" id="CAACVR010000001">
    <property type="protein sequence ID" value="VEU20065.1"/>
    <property type="molecule type" value="Genomic_DNA"/>
</dbReference>
<dbReference type="GO" id="GO:0030488">
    <property type="term" value="P:tRNA methylation"/>
    <property type="evidence" value="ECO:0007669"/>
    <property type="project" value="InterPro"/>
</dbReference>
<dbReference type="OrthoDB" id="10254665at2759"/>
<evidence type="ECO:0000256" key="1">
    <source>
        <dbReference type="ARBA" id="ARBA00004123"/>
    </source>
</evidence>
<dbReference type="PANTHER" id="PTHR12945:SF0">
    <property type="entry name" value="TRNA (ADENINE(58)-N(1))-METHYLTRANSFERASE NON-CATALYTIC SUBUNIT TRM6"/>
    <property type="match status" value="1"/>
</dbReference>
<accession>A0A448YGH8</accession>
<comment type="similarity">
    <text evidence="2 6">Belongs to the TRM6/GCD10 family.</text>
</comment>
<evidence type="ECO:0000256" key="7">
    <source>
        <dbReference type="SAM" id="MobiDB-lite"/>
    </source>
</evidence>
<dbReference type="PANTHER" id="PTHR12945">
    <property type="entry name" value="TRANSLATION INITIATION FACTOR EIF3-RELATED"/>
    <property type="match status" value="1"/>
</dbReference>
<sequence>MSSVHRQEVIGYDDWAILTLPSSATKIIQMRRGGTISLGKFGVFKVDNIVGYAYGQSFEVLEDKEVQPMKSISYGMEDNSESREATPGLDFQSSEDNRDLLDRGSENQKITAEEIEKMKKEGSGNEVANKIIEKIIQGHGSFDKKTIYSQEKYLTRKQKKFTRRFTVNSLTTSNLLNHIRKDRDPERILGLSEETLGLIMSHANVMPGGNYLVMDETGGLIVYSMLERMQGNGSITLLHENDQPKLALFRHTNYTEEELSEMVKPISLLEFIDPKGSRSSFVPLPEEVVDGMSEMRKTRYLRRVKRVRQVNATLDMVEGNSFDGLVYVSTINPVTFVPDIIDRLKGSRSFSIYSQYKEVLLGLNHILLRDKRVLLPNIYESRVRKFQTIPGKVHPLMTSIGGGGYVMSGIKVFPKEGAVASGRRSKKRRAEEAEAAVKLQKVEGEEDGDENAKPQGEVEEDYTTSD</sequence>
<gene>
    <name evidence="8" type="ORF">BRENAR_LOCUS800</name>
</gene>
<evidence type="ECO:0000256" key="4">
    <source>
        <dbReference type="ARBA" id="ARBA00022694"/>
    </source>
</evidence>
<comment type="subunit">
    <text evidence="6">Heterotetramer.</text>
</comment>
<keyword evidence="5 6" id="KW-0539">Nucleus</keyword>
<protein>
    <recommendedName>
        <fullName evidence="3 6">tRNA (adenine(58)-N(1))-methyltransferase non-catalytic subunit TRM6</fullName>
    </recommendedName>
</protein>
<comment type="function">
    <text evidence="6">Substrate-binding subunit of tRNA (adenine-N1-)-methyltransferase, which catalyzes the formation of N1-methyladenine at position 58 (m1A58) in initiator methionyl-tRNA.</text>
</comment>
<dbReference type="GO" id="GO:0031515">
    <property type="term" value="C:tRNA (m1A) methyltransferase complex"/>
    <property type="evidence" value="ECO:0007669"/>
    <property type="project" value="UniProtKB-UniRule"/>
</dbReference>
<evidence type="ECO:0000313" key="8">
    <source>
        <dbReference type="EMBL" id="VEU20065.1"/>
    </source>
</evidence>
<evidence type="ECO:0000256" key="6">
    <source>
        <dbReference type="PIRNR" id="PIRNR038170"/>
    </source>
</evidence>